<gene>
    <name evidence="6" type="ORF">TAPDE_004381</name>
</gene>
<feature type="transmembrane region" description="Helical" evidence="2">
    <location>
        <begin position="1113"/>
        <end position="1139"/>
    </location>
</feature>
<dbReference type="eggNOG" id="ENOG502QQZD">
    <property type="taxonomic scope" value="Eukaryota"/>
</dbReference>
<dbReference type="Proteomes" id="UP000013776">
    <property type="component" value="Unassembled WGS sequence"/>
</dbReference>
<evidence type="ECO:0000313" key="7">
    <source>
        <dbReference type="Proteomes" id="UP000013776"/>
    </source>
</evidence>
<keyword evidence="2" id="KW-0812">Transmembrane</keyword>
<keyword evidence="7" id="KW-1185">Reference proteome</keyword>
<accession>R4XEC0</accession>
<feature type="domain" description="Rax2-like second" evidence="4">
    <location>
        <begin position="210"/>
        <end position="359"/>
    </location>
</feature>
<dbReference type="PANTHER" id="PTHR31778">
    <property type="entry name" value="BUD SITE SELECTION PROTEIN RAX2"/>
    <property type="match status" value="1"/>
</dbReference>
<keyword evidence="2" id="KW-0472">Membrane</keyword>
<dbReference type="InterPro" id="IPR011043">
    <property type="entry name" value="Gal_Oxase/kelch_b-propeller"/>
</dbReference>
<dbReference type="AlphaFoldDB" id="R4XEC0"/>
<dbReference type="OrthoDB" id="2503993at2759"/>
<evidence type="ECO:0000256" key="1">
    <source>
        <dbReference type="SAM" id="MobiDB-lite"/>
    </source>
</evidence>
<dbReference type="EMBL" id="CAHR02000194">
    <property type="protein sequence ID" value="CCG84017.1"/>
    <property type="molecule type" value="Genomic_DNA"/>
</dbReference>
<proteinExistence type="predicted"/>
<dbReference type="InterPro" id="IPR024982">
    <property type="entry name" value="Rax2-like_C"/>
</dbReference>
<evidence type="ECO:0000259" key="4">
    <source>
        <dbReference type="Pfam" id="PF20842"/>
    </source>
</evidence>
<dbReference type="Pfam" id="PF20842">
    <property type="entry name" value="Rax2_2"/>
    <property type="match status" value="1"/>
</dbReference>
<feature type="domain" description="Rax2-like third" evidence="5">
    <location>
        <begin position="370"/>
        <end position="522"/>
    </location>
</feature>
<dbReference type="GO" id="GO:1902929">
    <property type="term" value="C:plasma membrane of growing cell tip"/>
    <property type="evidence" value="ECO:0007669"/>
    <property type="project" value="TreeGrafter"/>
</dbReference>
<organism evidence="6 7">
    <name type="scientific">Taphrina deformans (strain PYCC 5710 / ATCC 11124 / CBS 356.35 / IMI 108563 / JCM 9778 / NBRC 8474)</name>
    <name type="common">Peach leaf curl fungus</name>
    <name type="synonym">Lalaria deformans</name>
    <dbReference type="NCBI Taxonomy" id="1097556"/>
    <lineage>
        <taxon>Eukaryota</taxon>
        <taxon>Fungi</taxon>
        <taxon>Dikarya</taxon>
        <taxon>Ascomycota</taxon>
        <taxon>Taphrinomycotina</taxon>
        <taxon>Taphrinomycetes</taxon>
        <taxon>Taphrinales</taxon>
        <taxon>Taphrinaceae</taxon>
        <taxon>Taphrina</taxon>
    </lineage>
</organism>
<dbReference type="InterPro" id="IPR048265">
    <property type="entry name" value="Rax2-like_third"/>
</dbReference>
<name>R4XEC0_TAPDE</name>
<dbReference type="Pfam" id="PF12768">
    <property type="entry name" value="Rax2"/>
    <property type="match status" value="1"/>
</dbReference>
<feature type="region of interest" description="Disordered" evidence="1">
    <location>
        <begin position="1149"/>
        <end position="1182"/>
    </location>
</feature>
<evidence type="ECO:0008006" key="8">
    <source>
        <dbReference type="Google" id="ProtNLM"/>
    </source>
</evidence>
<dbReference type="SUPFAM" id="SSF50965">
    <property type="entry name" value="Galactose oxidase, central domain"/>
    <property type="match status" value="1"/>
</dbReference>
<comment type="caution">
    <text evidence="6">The sequence shown here is derived from an EMBL/GenBank/DDBJ whole genome shotgun (WGS) entry which is preliminary data.</text>
</comment>
<reference evidence="6 7" key="1">
    <citation type="journal article" date="2013" name="MBio">
        <title>Genome sequencing of the plant pathogen Taphrina deformans, the causal agent of peach leaf curl.</title>
        <authorList>
            <person name="Cisse O.H."/>
            <person name="Almeida J.M.G.C.F."/>
            <person name="Fonseca A."/>
            <person name="Kumar A.A."/>
            <person name="Salojaervi J."/>
            <person name="Overmyer K."/>
            <person name="Hauser P.M."/>
            <person name="Pagni M."/>
        </authorList>
    </citation>
    <scope>NUCLEOTIDE SEQUENCE [LARGE SCALE GENOMIC DNA]</scope>
    <source>
        <strain evidence="7">PYCC 5710 / ATCC 11124 / CBS 356.35 / IMI 108563 / JCM 9778 / NBRC 8474</strain>
    </source>
</reference>
<evidence type="ECO:0000256" key="2">
    <source>
        <dbReference type="SAM" id="Phobius"/>
    </source>
</evidence>
<evidence type="ECO:0000259" key="3">
    <source>
        <dbReference type="Pfam" id="PF12768"/>
    </source>
</evidence>
<sequence>MRNVVAYYSAIIVSAVCGSQIANPPLDLSSLGHVAIAGQFSGISIYDDTQQTAVQSTNSKDGLYLENADGSVTSLGQSDGMIYATCSLNVSNVQTIYLGGNFSRIGNISAVNMASYTPSTNLFSSLSTGVLGTVRALYCDATSNQVYIGGEFEMSNSTNTVLWDALRRRYVTVPFGGFDGPVNVIRASGSSILFGGQFDSLSGETASSLNEAQQVNLQTAYINSPNSYAIYPGFSEPSAIICPSGDDGEGNTWLLADNSAGSWSASTNFTFRPISFRIYNTHLDGRGTREFRFIAQPVNGILNLTYTDPSTGEQAYCDSRCPLSDSTAVEYQEFKFVNVIEMNGFQLAISGWYGQGGGLRGLEVFTDDIYAYAIQSFNEPTCANSTYLSTTTNQGAWRPTILGNEPGYLAADLSGDALSTASVTFEPQISQRGNYTVRIYTPGCLLDNTCPNRGGVTLSVYSRSGTPATNVTIFQTNNYDKYDTIFQGLVDPPSSTFRPRVVLSPLAGQAGTINTVASRVQFLELSASASTTLNGLYEYNLATFDVSSAPNTTFDNAGSQLVFDAVISAIVVDGPKTYVAGNFTGAGTANILTISGNVVSSLGHISPNGAVNSMLLIGQILYLGGNFTALANSTISAAHIVAYNTSSSSWLAVGAGTNGPVVFLYNNSGNLGISGPFDTLNAYGSTSLHAVAGNAFWDTTNMRWTNSNGNIDGNVRAAVTNSSTTYLAGNVRSTYQVAAPGIASLTSTGNTQRLSGLSLPYTTSAAQRFVDINTGAFYNSSTSSLTIVAGQLESIDSSGSSISHVAFLNANGSVSGIPSGTLSNSSVIYTSHIDGNRVLLGGALSGTSGSSTLGGLFIWDLESQKLDATQPAALQGSNVRVNSITTRPGVAQIVVAGNFDSAGSLTCPSLCVLDRSTTTWQRPAIGLSGNVSYATWLGQNVLLLAGNMTLNGTTQYLATFDFSRQTFSPVTRTLLPGPALVAVSDTNSTSSIYIAGTSLAGAAYLVKWDGNSTVDLSTGLSSQSQIYDLQFVPLSRKTAVSNSIMDSKRALLVLGNLTLATGNIASGALFDGAAYTAYLLSNTIDDRPGSVRTLFSDQLISFTSSGSRLSRGVVVVIALAIALFITFAIVALGILAAFIRRRREGYRPANQTMPEKAPAAVPPQSLFGEDNFQAHKGRAPRI</sequence>
<evidence type="ECO:0000313" key="6">
    <source>
        <dbReference type="EMBL" id="CCG84017.1"/>
    </source>
</evidence>
<dbReference type="VEuPathDB" id="FungiDB:TAPDE_004381"/>
<dbReference type="InterPro" id="IPR048266">
    <property type="entry name" value="Rax2-like_second"/>
</dbReference>
<dbReference type="Pfam" id="PF20843">
    <property type="entry name" value="Rax2_3"/>
    <property type="match status" value="1"/>
</dbReference>
<keyword evidence="2" id="KW-1133">Transmembrane helix</keyword>
<protein>
    <recommendedName>
        <fullName evidence="8">Cellular morphogenesis protein</fullName>
    </recommendedName>
</protein>
<dbReference type="STRING" id="1097556.R4XEC0"/>
<dbReference type="PANTHER" id="PTHR31778:SF2">
    <property type="entry name" value="BUD SITE SELECTION PROTEIN RAX2"/>
    <property type="match status" value="1"/>
</dbReference>
<evidence type="ECO:0000259" key="5">
    <source>
        <dbReference type="Pfam" id="PF20843"/>
    </source>
</evidence>
<feature type="domain" description="Rax2-like C-terminal" evidence="3">
    <location>
        <begin position="856"/>
        <end position="1105"/>
    </location>
</feature>